<dbReference type="InterPro" id="IPR000504">
    <property type="entry name" value="RRM_dom"/>
</dbReference>
<protein>
    <recommendedName>
        <fullName evidence="4">RRM domain-containing protein</fullName>
    </recommendedName>
</protein>
<evidence type="ECO:0000256" key="2">
    <source>
        <dbReference type="PROSITE-ProRule" id="PRU00176"/>
    </source>
</evidence>
<feature type="compositionally biased region" description="Polar residues" evidence="3">
    <location>
        <begin position="643"/>
        <end position="653"/>
    </location>
</feature>
<feature type="domain" description="RRM" evidence="4">
    <location>
        <begin position="229"/>
        <end position="309"/>
    </location>
</feature>
<dbReference type="PANTHER" id="PTHR10352">
    <property type="entry name" value="EUKARYOTIC TRANSLATION INITIATION FACTOR 3 SUBUNIT G"/>
    <property type="match status" value="1"/>
</dbReference>
<evidence type="ECO:0000256" key="3">
    <source>
        <dbReference type="SAM" id="MobiDB-lite"/>
    </source>
</evidence>
<dbReference type="SMART" id="SM00360">
    <property type="entry name" value="RRM"/>
    <property type="match status" value="1"/>
</dbReference>
<proteinExistence type="predicted"/>
<feature type="region of interest" description="Disordered" evidence="3">
    <location>
        <begin position="96"/>
        <end position="184"/>
    </location>
</feature>
<sequence>MPLVYPLRPMLVPPRLTAEPGAADDLSSSPHKWTFAHSTPALRGPTSPLALVDGCAIDGQGQSPQWSETDFPPLHGFNELMQHSARWIEPREIPEVDEHSEKATSDSPSSLSVQPATPVPPRQSNSVGGEDTQGDSTNPDRHVQELTIPPTPEYSVSPLTPITPRTGSSFPRTPQSAYMRGPGVRVNDGSLVEVENANTVTPRKGAYYGYHAHGGEEVSPAEERYLDPLTVFVGGLEMFGPHAWDEGRLWELFGKYGEVENVQLVKPPNKKSAFSFVRFRSAEASSRAVAAEHNRIHDGRQIRVQLRDTNHQRSPWKLMRGRGRINNFAPPPRLYSETSGEAYGTGHPPPFHYSEQRNNPGDHGDRMSPSNHGLSSVGSADSMVTADSATVFGDPSDPKALSSNHADSLRGSGQLDIQRSQSANTHPSASTTPSSMGYPPPAGPMPQYTMPPMGYFPPQWMHAYPSSYPYAVPFMPGYMGFAPPMPQGSNSGEVAAAMQPGYRPYPPPNGEYTQHHGYPPLVSHVGTQPPLRATGFIQGEHDTLIPVYQPEALTQYMSETSQNAPIPGRQNESRHPTPPAYPPTASAGSQPTPVWQPYPHMSMYPYVYHPPPMLPHHGQAPVNAAHPGPAYNGWAPTPYPVSQGPQMHGSQAPASHPPQLHLTPPPYGIPTPVSAQAPPHRLPPTSPRYPSQQAYGPQNSTPGAKRYSRRDGFAGNGGRPGNFNNRSLSQGNRPGARRSPNHDQGYQAMWRPNVHS</sequence>
<keyword evidence="6" id="KW-1185">Reference proteome</keyword>
<feature type="compositionally biased region" description="Polar residues" evidence="3">
    <location>
        <begin position="105"/>
        <end position="115"/>
    </location>
</feature>
<dbReference type="Pfam" id="PF00076">
    <property type="entry name" value="RRM_1"/>
    <property type="match status" value="1"/>
</dbReference>
<evidence type="ECO:0000259" key="4">
    <source>
        <dbReference type="PROSITE" id="PS50102"/>
    </source>
</evidence>
<dbReference type="AlphaFoldDB" id="A0AAW0GVL7"/>
<feature type="region of interest" description="Disordered" evidence="3">
    <location>
        <begin position="636"/>
        <end position="756"/>
    </location>
</feature>
<gene>
    <name evidence="5" type="ORF">QCA50_002536</name>
</gene>
<feature type="region of interest" description="Disordered" evidence="3">
    <location>
        <begin position="560"/>
        <end position="593"/>
    </location>
</feature>
<feature type="compositionally biased region" description="Polar residues" evidence="3">
    <location>
        <begin position="688"/>
        <end position="702"/>
    </location>
</feature>
<feature type="compositionally biased region" description="Polar residues" evidence="3">
    <location>
        <begin position="368"/>
        <end position="379"/>
    </location>
</feature>
<feature type="compositionally biased region" description="Polar residues" evidence="3">
    <location>
        <begin position="157"/>
        <end position="176"/>
    </location>
</feature>
<comment type="caution">
    <text evidence="5">The sequence shown here is derived from an EMBL/GenBank/DDBJ whole genome shotgun (WGS) entry which is preliminary data.</text>
</comment>
<reference evidence="5 6" key="1">
    <citation type="submission" date="2022-09" db="EMBL/GenBank/DDBJ databases">
        <authorList>
            <person name="Palmer J.M."/>
        </authorList>
    </citation>
    <scope>NUCLEOTIDE SEQUENCE [LARGE SCALE GENOMIC DNA]</scope>
    <source>
        <strain evidence="5 6">DSM 7382</strain>
    </source>
</reference>
<evidence type="ECO:0000313" key="5">
    <source>
        <dbReference type="EMBL" id="KAK7695345.1"/>
    </source>
</evidence>
<keyword evidence="1 2" id="KW-0694">RNA-binding</keyword>
<dbReference type="Proteomes" id="UP001385951">
    <property type="component" value="Unassembled WGS sequence"/>
</dbReference>
<dbReference type="SUPFAM" id="SSF54928">
    <property type="entry name" value="RNA-binding domain, RBD"/>
    <property type="match status" value="1"/>
</dbReference>
<feature type="compositionally biased region" description="Polar residues" evidence="3">
    <location>
        <begin position="415"/>
        <end position="435"/>
    </location>
</feature>
<dbReference type="InterPro" id="IPR035979">
    <property type="entry name" value="RBD_domain_sf"/>
</dbReference>
<dbReference type="PROSITE" id="PS50102">
    <property type="entry name" value="RRM"/>
    <property type="match status" value="1"/>
</dbReference>
<evidence type="ECO:0000313" key="6">
    <source>
        <dbReference type="Proteomes" id="UP001385951"/>
    </source>
</evidence>
<dbReference type="Gene3D" id="3.30.70.330">
    <property type="match status" value="1"/>
</dbReference>
<evidence type="ECO:0000256" key="1">
    <source>
        <dbReference type="ARBA" id="ARBA00022884"/>
    </source>
</evidence>
<name>A0AAW0GVL7_9APHY</name>
<organism evidence="5 6">
    <name type="scientific">Cerrena zonata</name>
    <dbReference type="NCBI Taxonomy" id="2478898"/>
    <lineage>
        <taxon>Eukaryota</taxon>
        <taxon>Fungi</taxon>
        <taxon>Dikarya</taxon>
        <taxon>Basidiomycota</taxon>
        <taxon>Agaricomycotina</taxon>
        <taxon>Agaricomycetes</taxon>
        <taxon>Polyporales</taxon>
        <taxon>Cerrenaceae</taxon>
        <taxon>Cerrena</taxon>
    </lineage>
</organism>
<dbReference type="InterPro" id="IPR012677">
    <property type="entry name" value="Nucleotide-bd_a/b_plait_sf"/>
</dbReference>
<accession>A0AAW0GVL7</accession>
<dbReference type="GO" id="GO:0003723">
    <property type="term" value="F:RNA binding"/>
    <property type="evidence" value="ECO:0007669"/>
    <property type="project" value="UniProtKB-UniRule"/>
</dbReference>
<dbReference type="EMBL" id="JASBNA010000002">
    <property type="protein sequence ID" value="KAK7695345.1"/>
    <property type="molecule type" value="Genomic_DNA"/>
</dbReference>
<feature type="region of interest" description="Disordered" evidence="3">
    <location>
        <begin position="319"/>
        <end position="443"/>
    </location>
</feature>